<evidence type="ECO:0000256" key="1">
    <source>
        <dbReference type="SAM" id="Phobius"/>
    </source>
</evidence>
<evidence type="ECO:0000313" key="2">
    <source>
        <dbReference type="EMBL" id="KXY50992.1"/>
    </source>
</evidence>
<reference evidence="2 3" key="1">
    <citation type="submission" date="2015-12" db="EMBL/GenBank/DDBJ databases">
        <title>Bacillus cereus Group isolate.</title>
        <authorList>
            <person name="Kovac J."/>
        </authorList>
    </citation>
    <scope>NUCLEOTIDE SEQUENCE [LARGE SCALE GENOMIC DNA]</scope>
    <source>
        <strain evidence="2 3">FSL K6-0073</strain>
    </source>
</reference>
<dbReference type="AlphaFoldDB" id="A0A9X0MJJ2"/>
<feature type="transmembrane region" description="Helical" evidence="1">
    <location>
        <begin position="13"/>
        <end position="38"/>
    </location>
</feature>
<gene>
    <name evidence="2" type="ORF">AT268_31100</name>
</gene>
<comment type="caution">
    <text evidence="2">The sequence shown here is derived from an EMBL/GenBank/DDBJ whole genome shotgun (WGS) entry which is preliminary data.</text>
</comment>
<dbReference type="Proteomes" id="UP000075476">
    <property type="component" value="Unassembled WGS sequence"/>
</dbReference>
<name>A0A9X0MJJ2_BACCE</name>
<evidence type="ECO:0000313" key="3">
    <source>
        <dbReference type="Proteomes" id="UP000075476"/>
    </source>
</evidence>
<keyword evidence="1" id="KW-0472">Membrane</keyword>
<protein>
    <submittedName>
        <fullName evidence="2">Uncharacterized protein</fullName>
    </submittedName>
</protein>
<accession>A0A9X0MJJ2</accession>
<organism evidence="2 3">
    <name type="scientific">Bacillus cereus</name>
    <dbReference type="NCBI Taxonomy" id="1396"/>
    <lineage>
        <taxon>Bacteria</taxon>
        <taxon>Bacillati</taxon>
        <taxon>Bacillota</taxon>
        <taxon>Bacilli</taxon>
        <taxon>Bacillales</taxon>
        <taxon>Bacillaceae</taxon>
        <taxon>Bacillus</taxon>
        <taxon>Bacillus cereus group</taxon>
    </lineage>
</organism>
<dbReference type="RefSeq" id="WP_061662329.1">
    <property type="nucleotide sequence ID" value="NZ_LOMO01000001.1"/>
</dbReference>
<keyword evidence="1" id="KW-1133">Transmembrane helix</keyword>
<dbReference type="EMBL" id="LOMO01000001">
    <property type="protein sequence ID" value="KXY50992.1"/>
    <property type="molecule type" value="Genomic_DNA"/>
</dbReference>
<proteinExistence type="predicted"/>
<sequence>MQVIVNVIKGLGILLYLLVAFILGYAWEFVSTTVVMIVKFPWRCSCKKQGHEWVCHGTGGWGLGPLYPFTCEKCGKRSRGDMKDFDNKPFTAKLKI</sequence>
<keyword evidence="1" id="KW-0812">Transmembrane</keyword>